<reference evidence="1 2" key="1">
    <citation type="submission" date="2016-10" db="EMBL/GenBank/DDBJ databases">
        <authorList>
            <person name="de Groot N.N."/>
        </authorList>
    </citation>
    <scope>NUCLEOTIDE SEQUENCE [LARGE SCALE GENOMIC DNA]</scope>
    <source>
        <strain evidence="1 2">CGMCC 4.1877</strain>
    </source>
</reference>
<name>A0A1I4ZCL5_PSUAM</name>
<proteinExistence type="predicted"/>
<evidence type="ECO:0000313" key="2">
    <source>
        <dbReference type="Proteomes" id="UP000199614"/>
    </source>
</evidence>
<gene>
    <name evidence="1" type="ORF">SAMN05216207_10157</name>
</gene>
<organism evidence="1 2">
    <name type="scientific">Pseudonocardia ammonioxydans</name>
    <dbReference type="NCBI Taxonomy" id="260086"/>
    <lineage>
        <taxon>Bacteria</taxon>
        <taxon>Bacillati</taxon>
        <taxon>Actinomycetota</taxon>
        <taxon>Actinomycetes</taxon>
        <taxon>Pseudonocardiales</taxon>
        <taxon>Pseudonocardiaceae</taxon>
        <taxon>Pseudonocardia</taxon>
    </lineage>
</organism>
<dbReference type="Proteomes" id="UP000199614">
    <property type="component" value="Unassembled WGS sequence"/>
</dbReference>
<evidence type="ECO:0000313" key="1">
    <source>
        <dbReference type="EMBL" id="SFN48032.1"/>
    </source>
</evidence>
<accession>A0A1I4ZCL5</accession>
<dbReference type="RefSeq" id="WP_093343657.1">
    <property type="nucleotide sequence ID" value="NZ_FOUY01000015.1"/>
</dbReference>
<sequence length="67" mass="7491">MSDADIGTTEEMFFPTRHPELFQDVVMSDFTPCAVCGRYAMVLNARLPLPVHVDGSVNYHCWETLAG</sequence>
<keyword evidence="2" id="KW-1185">Reference proteome</keyword>
<protein>
    <submittedName>
        <fullName evidence="1">Uncharacterized protein</fullName>
    </submittedName>
</protein>
<dbReference type="STRING" id="260086.SAMN05216207_10157"/>
<dbReference type="EMBL" id="FOUY01000015">
    <property type="protein sequence ID" value="SFN48032.1"/>
    <property type="molecule type" value="Genomic_DNA"/>
</dbReference>
<dbReference type="AlphaFoldDB" id="A0A1I4ZCL5"/>